<dbReference type="InterPro" id="IPR011625">
    <property type="entry name" value="A2M_N_BRD"/>
</dbReference>
<dbReference type="InterPro" id="IPR014756">
    <property type="entry name" value="Ig_E-set"/>
</dbReference>
<feature type="chain" id="PRO_5003710088" description="TEP1-F" evidence="11">
    <location>
        <begin position="18"/>
        <end position="1534"/>
    </location>
</feature>
<dbReference type="InterPro" id="IPR036595">
    <property type="entry name" value="A-macroglobulin_rcpt-bd_sf"/>
</dbReference>
<dbReference type="InterPro" id="IPR011626">
    <property type="entry name" value="Alpha-macroglobulin_TED"/>
</dbReference>
<dbReference type="InterPro" id="IPR047565">
    <property type="entry name" value="Alpha-macroglob_thiol-ester_cl"/>
</dbReference>
<evidence type="ECO:0000256" key="10">
    <source>
        <dbReference type="SAM" id="MobiDB-lite"/>
    </source>
</evidence>
<dbReference type="Pfam" id="PF07678">
    <property type="entry name" value="TED_complement"/>
    <property type="match status" value="1"/>
</dbReference>
<dbReference type="SMART" id="SM01359">
    <property type="entry name" value="A2M_N_2"/>
    <property type="match status" value="1"/>
</dbReference>
<dbReference type="FunFam" id="2.60.40.1930:FF:000001">
    <property type="entry name" value="CD109 isoform 3"/>
    <property type="match status" value="1"/>
</dbReference>
<evidence type="ECO:0000256" key="8">
    <source>
        <dbReference type="ARBA" id="ARBA00063781"/>
    </source>
</evidence>
<dbReference type="Pfam" id="PF07677">
    <property type="entry name" value="A2M_recep"/>
    <property type="match status" value="1"/>
</dbReference>
<organism evidence="15">
    <name type="scientific">Megabalanus coccopoma</name>
    <dbReference type="NCBI Taxonomy" id="864464"/>
    <lineage>
        <taxon>Eukaryota</taxon>
        <taxon>Metazoa</taxon>
        <taxon>Ecdysozoa</taxon>
        <taxon>Arthropoda</taxon>
        <taxon>Crustacea</taxon>
        <taxon>Multicrustacea</taxon>
        <taxon>Cirripedia</taxon>
        <taxon>Thoracica</taxon>
        <taxon>Thoracicalcarea</taxon>
        <taxon>Balanomorpha</taxon>
        <taxon>Balanoidea</taxon>
        <taxon>Balanidae</taxon>
        <taxon>Megabalaninae</taxon>
        <taxon>Megabalanus</taxon>
    </lineage>
</organism>
<name>I7GY22_9CRUS</name>
<dbReference type="Gene3D" id="2.60.40.1930">
    <property type="match status" value="2"/>
</dbReference>
<dbReference type="Gene3D" id="1.50.10.20">
    <property type="match status" value="1"/>
</dbReference>
<feature type="region of interest" description="Disordered" evidence="10">
    <location>
        <begin position="687"/>
        <end position="714"/>
    </location>
</feature>
<feature type="signal peptide" evidence="11">
    <location>
        <begin position="1"/>
        <end position="17"/>
    </location>
</feature>
<dbReference type="GO" id="GO:0005615">
    <property type="term" value="C:extracellular space"/>
    <property type="evidence" value="ECO:0007669"/>
    <property type="project" value="InterPro"/>
</dbReference>
<dbReference type="InterPro" id="IPR013783">
    <property type="entry name" value="Ig-like_fold"/>
</dbReference>
<evidence type="ECO:0000256" key="5">
    <source>
        <dbReference type="ARBA" id="ARBA00023157"/>
    </source>
</evidence>
<dbReference type="PANTHER" id="PTHR11412:SF171">
    <property type="entry name" value="PREGNANCY ZONE PROTEIN-LIKE PROTEIN"/>
    <property type="match status" value="1"/>
</dbReference>
<dbReference type="PANTHER" id="PTHR11412">
    <property type="entry name" value="MACROGLOBULIN / COMPLEMENT"/>
    <property type="match status" value="1"/>
</dbReference>
<evidence type="ECO:0000256" key="7">
    <source>
        <dbReference type="ARBA" id="ARBA00057615"/>
    </source>
</evidence>
<protein>
    <recommendedName>
        <fullName evidence="9">TEP1-F</fullName>
    </recommendedName>
</protein>
<reference evidence="15" key="1">
    <citation type="journal article" date="2012" name="Biofouling">
        <title>Possible molecular mechanisms of species recognition by barnacle larvae inferred from multi-specific sequencing analysis of proteinaceous settlement-inducing pheromone.</title>
        <authorList>
            <person name="Yorisue T."/>
            <person name="Matsumura K."/>
            <person name="Hirota H."/>
            <person name="Dohmae N."/>
            <person name="Kojima S."/>
        </authorList>
    </citation>
    <scope>NUCLEOTIDE SEQUENCE</scope>
    <source>
        <strain evidence="15">YT-2012-01</strain>
        <tissue evidence="15">Soft body</tissue>
    </source>
</reference>
<dbReference type="InterPro" id="IPR050473">
    <property type="entry name" value="A2M/Complement_sys"/>
</dbReference>
<comment type="similarity">
    <text evidence="1">Belongs to the protease inhibitor I39 (alpha-2-macroglobulin) family.</text>
</comment>
<dbReference type="Gene3D" id="2.60.40.1940">
    <property type="match status" value="1"/>
</dbReference>
<evidence type="ECO:0000256" key="3">
    <source>
        <dbReference type="ARBA" id="ARBA00022729"/>
    </source>
</evidence>
<keyword evidence="2" id="KW-0646">Protease inhibitor</keyword>
<dbReference type="InterPro" id="IPR002890">
    <property type="entry name" value="MG2"/>
</dbReference>
<feature type="domain" description="Alpha-2-macroglobulin" evidence="13">
    <location>
        <begin position="819"/>
        <end position="909"/>
    </location>
</feature>
<dbReference type="SUPFAM" id="SSF49410">
    <property type="entry name" value="Alpha-macroglobulin receptor domain"/>
    <property type="match status" value="1"/>
</dbReference>
<keyword evidence="6" id="KW-0325">Glycoprotein</keyword>
<dbReference type="Gene3D" id="2.60.120.1540">
    <property type="match status" value="1"/>
</dbReference>
<evidence type="ECO:0000259" key="12">
    <source>
        <dbReference type="SMART" id="SM01359"/>
    </source>
</evidence>
<dbReference type="Pfam" id="PF17791">
    <property type="entry name" value="MG3"/>
    <property type="match status" value="1"/>
</dbReference>
<dbReference type="SMR" id="I7GY22"/>
<evidence type="ECO:0000256" key="1">
    <source>
        <dbReference type="ARBA" id="ARBA00010952"/>
    </source>
</evidence>
<dbReference type="Pfam" id="PF00207">
    <property type="entry name" value="A2M"/>
    <property type="match status" value="1"/>
</dbReference>
<dbReference type="Pfam" id="PF01835">
    <property type="entry name" value="MG2"/>
    <property type="match status" value="1"/>
</dbReference>
<keyword evidence="4" id="KW-0722">Serine protease inhibitor</keyword>
<dbReference type="Gene3D" id="2.60.40.10">
    <property type="entry name" value="Immunoglobulins"/>
    <property type="match status" value="2"/>
</dbReference>
<dbReference type="GO" id="GO:0004867">
    <property type="term" value="F:serine-type endopeptidase inhibitor activity"/>
    <property type="evidence" value="ECO:0007669"/>
    <property type="project" value="UniProtKB-KW"/>
</dbReference>
<evidence type="ECO:0000256" key="11">
    <source>
        <dbReference type="SAM" id="SignalP"/>
    </source>
</evidence>
<comment type="subunit">
    <text evidence="8">Heterodimer of a TEP1-N chain and an TEP1-C chain non-covalently linked. Forms a complex composed of TEP1-N and TEP1-C heterodimer, LRIM1 and APL1C; the interaction stabilizes TEP1-N and TEP1-C heterodimer, prevents its binding to tissues while circulating in the hemolymph and protects the thioester bond from hydrolysis. Mature TEP1 and to a lesser extent full-length TEP1 interact with SPCLIP1; the interaction is induced by microbial infection.</text>
</comment>
<dbReference type="Gene3D" id="2.60.40.690">
    <property type="entry name" value="Alpha-macroglobulin, receptor-binding domain"/>
    <property type="match status" value="1"/>
</dbReference>
<evidence type="ECO:0000259" key="13">
    <source>
        <dbReference type="SMART" id="SM01360"/>
    </source>
</evidence>
<keyword evidence="3 11" id="KW-0732">Signal</keyword>
<evidence type="ECO:0000256" key="2">
    <source>
        <dbReference type="ARBA" id="ARBA00022690"/>
    </source>
</evidence>
<dbReference type="InterPro" id="IPR009048">
    <property type="entry name" value="A-macroglobulin_rcpt-bd"/>
</dbReference>
<evidence type="ECO:0000256" key="6">
    <source>
        <dbReference type="ARBA" id="ARBA00023180"/>
    </source>
</evidence>
<proteinExistence type="evidence at transcript level"/>
<feature type="domain" description="Alpha-2-macroglobulin bait region" evidence="12">
    <location>
        <begin position="508"/>
        <end position="640"/>
    </location>
</feature>
<dbReference type="Pfam" id="PF07703">
    <property type="entry name" value="A2M_BRD"/>
    <property type="match status" value="1"/>
</dbReference>
<feature type="domain" description="Alpha-macroglobulin receptor-binding" evidence="14">
    <location>
        <begin position="1434"/>
        <end position="1518"/>
    </location>
</feature>
<dbReference type="InterPro" id="IPR041555">
    <property type="entry name" value="MG3"/>
</dbReference>
<dbReference type="SUPFAM" id="SSF81296">
    <property type="entry name" value="E set domains"/>
    <property type="match status" value="1"/>
</dbReference>
<feature type="compositionally biased region" description="Basic and acidic residues" evidence="10">
    <location>
        <begin position="697"/>
        <end position="714"/>
    </location>
</feature>
<comment type="function">
    <text evidence="7">Binds covalently through a thioester bond to the pathogen surface resulting in pathogen clearance.</text>
</comment>
<dbReference type="Gene3D" id="2.20.130.20">
    <property type="match status" value="2"/>
</dbReference>
<dbReference type="SMART" id="SM01361">
    <property type="entry name" value="A2M_recep"/>
    <property type="match status" value="1"/>
</dbReference>
<dbReference type="SMART" id="SM01419">
    <property type="entry name" value="Thiol-ester_cl"/>
    <property type="match status" value="1"/>
</dbReference>
<accession>I7GY22</accession>
<dbReference type="SMART" id="SM01360">
    <property type="entry name" value="A2M"/>
    <property type="match status" value="1"/>
</dbReference>
<dbReference type="InterPro" id="IPR001599">
    <property type="entry name" value="Macroglobln_a2"/>
</dbReference>
<dbReference type="InterPro" id="IPR008930">
    <property type="entry name" value="Terpenoid_cyclase/PrenylTrfase"/>
</dbReference>
<evidence type="ECO:0000256" key="9">
    <source>
        <dbReference type="ARBA" id="ARBA00078071"/>
    </source>
</evidence>
<dbReference type="SUPFAM" id="SSF48239">
    <property type="entry name" value="Terpenoid cyclases/Protein prenyltransferases"/>
    <property type="match status" value="1"/>
</dbReference>
<gene>
    <name evidence="15" type="primary">SIPC</name>
</gene>
<evidence type="ECO:0000256" key="4">
    <source>
        <dbReference type="ARBA" id="ARBA00022900"/>
    </source>
</evidence>
<sequence>MARSLLVFLAAVVATHALKVPESGYLLTAPKVLQAGTDERGCISLYNLPGPNRQLKFKFVETSSPHGPLFDATADIPDTVDENGEHCFDVTIPSHIAVTRAKMTVELTAGGDAYQPPKFWKEETTVTLKPEKFLTLVQTDKAKYQPGQKVFVRVVSLDHSLKPLNKDLDEVYITTPDRSRVAQWRNVKTNSGMVQLEMQLIEEPPLGTWKVTVKTSHDRYSKTFVVEEYVLPTFEVKVEAPDTIDSSARTISTKICSKYTFGKPLIGANVSIKATAPGFHHFGSRSDDKFVKELFDFQPSDNEGCAIFDLVVSKLGINANRHSRDRVELAVVVEERGTGLKQEERKTVSQESSFLRLDKIDHSLPSLKPNLPYYGKYKLKAQFGKPVKNEIVKVCYTASFRDRHASKGKIPDDVIYNATKKYNEHVQSVFGYTPMFWEAGGPRDGHTAGECREYTTDDEGSIQYFIPAQSESVDSISISTTTSVGSDSDSDHDNVDAFFSPSNSYLSIDARELPDELPCTGEITFKLLTTEKVPVPYMNYKVMSRGRIMEYGKLSGDSLTLTMKPKMGPEFKLLIFYVKESGEVVSDSRIFPVAKCFPNKVEVSWDKETVKPGDSASFTVKSAPNSVCGISAVDKSTELLGTSNQITLQSVFSRVQQFVISKFESPNQERSDREYCKEVEASLVDTLKSGGATEEELTPKKTDGDSSDHDHFRHRPESYRTVRKDAIKPFDDAGFLVLSNLALETRPCYKRAKVLEKPIQVTSTTTSFGLQNFATAALPPRPQQAFFAAEAPLAADIGSSAGAPAQSQEDQVREFFPEAFLYGIEIVDEYGMKTVTSEMPDTITSWVGSAMCVNGEDGFGVSEKSSITTFKPFFTDVSLPYSVKRGEVLTMSATVFNFMDSSLSVYLEVGASDDYEVQSQAGYDLCVAAGVTEVKNFTMNFFTLGEVNITVSARVKDGNCDEPNTVAPGSDTVIRPLVIKPEGFPQEETRSRFICLDKGDENHVENVELPIPRGLVEGSERSYFSVIGDLLGPSYEGLERGLIRAPTGAGEPNMITLAPNIYIRDYLEDTNQVTELQRRQTNHNMKSGYQRQLKFRRFDGSFSTYGEDDREGSLWLTSFVAQVFNKASKYVDIDQDVIRKASDWVVSKLNPSTYCFEETGQLIHTELKGGTTRGGEAALTAFAMLALKDYASSDVLANGFACLEDGLLLENKTLYSEILITYTYLELGNAAKGKRMVDDLLKKAKREGDDIVYWEGNRTSEFGGSRAVDVEMTSYMVLALLNISGQSYLQEAARAVRWINTQRNSHGGFVSTQDTIIAIQALSQFAIRTFASDLTTPVTVTAGGDTVERIVSADSRLLLQQSKVPDLTLPATVSFEVSPPGCVVVQNIFRYSSTLRVPDPAFSLGVAVKPHSRAGYTLEVCTSFLRDAPGVDRAILEMEMPSGYIPVDSTLRIARKHEAVRNIKSDGGQVVFTLSGIREDKTCIEFRILQENEVDKLKPAVVKVFDFYRPEERNRIEYELTPSPPVPAPAVSSY</sequence>
<evidence type="ECO:0000259" key="14">
    <source>
        <dbReference type="SMART" id="SM01361"/>
    </source>
</evidence>
<dbReference type="EMBL" id="AB695617">
    <property type="protein sequence ID" value="BAM28692.1"/>
    <property type="molecule type" value="mRNA"/>
</dbReference>
<keyword evidence="5" id="KW-1015">Disulfide bond</keyword>
<evidence type="ECO:0000313" key="15">
    <source>
        <dbReference type="EMBL" id="BAM28692.1"/>
    </source>
</evidence>